<keyword evidence="2" id="KW-0812">Transmembrane</keyword>
<sequence>MAQDPLAQDPFQVNVGDFVSIKLSGKTNYELWKRQMVLLLERYRMTHLIGYPLHTKKDRLHVRQNVKHVDHDRLVRGWILGSLTEDVMSHVLDHQTTIDLWQKLGKTYGVPPKAEINLDSNHNMKHLSQLYRYVLTGKWRETEDFFNKYPDTWNAKLRFDGLTPLHHAVATCGNISYCRSLLDFVRQKLEANNQDANDEDKECHDYVVSEANLALADASTHTPTIVSAASAAHHAVSAANHFIKTIGEGHLHRNNIVAAIESANKASLSATRLATLARNATTNPIIGRIAIEATTNAINAVYESLHVAKVIVNAVSYGDRAPDSLVSDDAALEIHVAVQKATDITSSTTEIANLTNAIAVSIAIADVHNDDERATIAAAVITATMDIVIGRNENTGVTDRATAILTNLKDTRVGITEKVRVAIEALESLKSTFLDTANIVVSTANNETLDGVMYGLRDAPASAAKAAVRLTRTRTPTSVLHLISHAGSNLLHIAATVGNTEAAKKLVHVNSRLLFTLNDKGELPIHLAISAPHKKTFRFLLRKSTEFIWQVDNDRYYNPFEGVRGVVLLDDIIKVGYMTEIALKLISKFPDIARGNYEGVATPMETIASSFDIYNRRFISDKLFDHGEIEVQRTQPQYQHQEGEYNTFTQEDRTLAQDERAQQYLPESLNQDPSQDPTLSQNQDLPQDPPPLQNQAIFRVCGNTETCNFFTLAGYVLWSILKHTKRIVPYLTKLGGRVFGCFCSIQSLEDELADDKVKHNVPLKLLRSACKQVSSLDNVSSMSKHYKKAVLVAVTQDIPEALKEIAKHFPEALWRSQDYGLGLIQLAILHRCPKVYHYLVYEMDDAKFYLRKYPHEEGNNLLHLAAKLTPMEKLNMINGEALQMQHEVQWFKVKRSFSELKLKEVESFMLPNQRQERNKKGETPMRVFIREHKELKKKGEEWLKKTAESCTITAALIVTITFAAAITVPGGLCDNIEEHGLCNGDGVQGLPILRGKDAFTVFAVSNAASLCTSTVSLLFFLSILTSRYAEKNFLRILPRKLMYGLVMLFFSVATMLVAFGATLYLMYANEKTSTKILIAIATGVPILVFVVLRLDLLLRILFSTHSMFLRLKLQWFWTTLSLDVFSVDTWKKLLTPSSDEMFCCCV</sequence>
<protein>
    <submittedName>
        <fullName evidence="4">Ankyrin repeat-containing domain, PGG domain, Gag-polypeptide of LTR copia-type</fullName>
    </submittedName>
</protein>
<evidence type="ECO:0000256" key="2">
    <source>
        <dbReference type="SAM" id="Phobius"/>
    </source>
</evidence>
<dbReference type="SMART" id="SM00248">
    <property type="entry name" value="ANK"/>
    <property type="match status" value="3"/>
</dbReference>
<proteinExistence type="predicted"/>
<dbReference type="STRING" id="35608.A0A2U1KD90"/>
<feature type="domain" description="PGG" evidence="3">
    <location>
        <begin position="940"/>
        <end position="1065"/>
    </location>
</feature>
<dbReference type="SUPFAM" id="SSF48403">
    <property type="entry name" value="Ankyrin repeat"/>
    <property type="match status" value="1"/>
</dbReference>
<evidence type="ECO:0000259" key="3">
    <source>
        <dbReference type="Pfam" id="PF13962"/>
    </source>
</evidence>
<dbReference type="InterPro" id="IPR026961">
    <property type="entry name" value="PGG_dom"/>
</dbReference>
<reference evidence="4 5" key="1">
    <citation type="journal article" date="2018" name="Mol. Plant">
        <title>The genome of Artemisia annua provides insight into the evolution of Asteraceae family and artemisinin biosynthesis.</title>
        <authorList>
            <person name="Shen Q."/>
            <person name="Zhang L."/>
            <person name="Liao Z."/>
            <person name="Wang S."/>
            <person name="Yan T."/>
            <person name="Shi P."/>
            <person name="Liu M."/>
            <person name="Fu X."/>
            <person name="Pan Q."/>
            <person name="Wang Y."/>
            <person name="Lv Z."/>
            <person name="Lu X."/>
            <person name="Zhang F."/>
            <person name="Jiang W."/>
            <person name="Ma Y."/>
            <person name="Chen M."/>
            <person name="Hao X."/>
            <person name="Li L."/>
            <person name="Tang Y."/>
            <person name="Lv G."/>
            <person name="Zhou Y."/>
            <person name="Sun X."/>
            <person name="Brodelius P.E."/>
            <person name="Rose J.K.C."/>
            <person name="Tang K."/>
        </authorList>
    </citation>
    <scope>NUCLEOTIDE SEQUENCE [LARGE SCALE GENOMIC DNA]</scope>
    <source>
        <strain evidence="5">cv. Huhao1</strain>
        <tissue evidence="4">Leaf</tissue>
    </source>
</reference>
<comment type="caution">
    <text evidence="4">The sequence shown here is derived from an EMBL/GenBank/DDBJ whole genome shotgun (WGS) entry which is preliminary data.</text>
</comment>
<dbReference type="InterPro" id="IPR002110">
    <property type="entry name" value="Ankyrin_rpt"/>
</dbReference>
<keyword evidence="2" id="KW-1133">Transmembrane helix</keyword>
<dbReference type="PANTHER" id="PTHR24177">
    <property type="entry name" value="CASKIN"/>
    <property type="match status" value="1"/>
</dbReference>
<dbReference type="GO" id="GO:0016020">
    <property type="term" value="C:membrane"/>
    <property type="evidence" value="ECO:0007669"/>
    <property type="project" value="TreeGrafter"/>
</dbReference>
<evidence type="ECO:0000256" key="1">
    <source>
        <dbReference type="SAM" id="MobiDB-lite"/>
    </source>
</evidence>
<gene>
    <name evidence="4" type="ORF">CTI12_AA617690</name>
</gene>
<organism evidence="4 5">
    <name type="scientific">Artemisia annua</name>
    <name type="common">Sweet wormwood</name>
    <dbReference type="NCBI Taxonomy" id="35608"/>
    <lineage>
        <taxon>Eukaryota</taxon>
        <taxon>Viridiplantae</taxon>
        <taxon>Streptophyta</taxon>
        <taxon>Embryophyta</taxon>
        <taxon>Tracheophyta</taxon>
        <taxon>Spermatophyta</taxon>
        <taxon>Magnoliopsida</taxon>
        <taxon>eudicotyledons</taxon>
        <taxon>Gunneridae</taxon>
        <taxon>Pentapetalae</taxon>
        <taxon>asterids</taxon>
        <taxon>campanulids</taxon>
        <taxon>Asterales</taxon>
        <taxon>Asteraceae</taxon>
        <taxon>Asteroideae</taxon>
        <taxon>Anthemideae</taxon>
        <taxon>Artemisiinae</taxon>
        <taxon>Artemisia</taxon>
    </lineage>
</organism>
<evidence type="ECO:0000313" key="4">
    <source>
        <dbReference type="EMBL" id="PWA34583.1"/>
    </source>
</evidence>
<evidence type="ECO:0000313" key="5">
    <source>
        <dbReference type="Proteomes" id="UP000245207"/>
    </source>
</evidence>
<feature type="transmembrane region" description="Helical" evidence="2">
    <location>
        <begin position="1041"/>
        <end position="1064"/>
    </location>
</feature>
<keyword evidence="5" id="KW-1185">Reference proteome</keyword>
<feature type="transmembrane region" description="Helical" evidence="2">
    <location>
        <begin position="1076"/>
        <end position="1102"/>
    </location>
</feature>
<name>A0A2U1KD90_ARTAN</name>
<dbReference type="PANTHER" id="PTHR24177:SF467">
    <property type="entry name" value="PGG DOMAIN, RETROTRANSPOSON COPIA-LIKE PROTEIN"/>
    <property type="match status" value="1"/>
</dbReference>
<feature type="compositionally biased region" description="Polar residues" evidence="1">
    <location>
        <begin position="668"/>
        <end position="680"/>
    </location>
</feature>
<feature type="region of interest" description="Disordered" evidence="1">
    <location>
        <begin position="668"/>
        <end position="689"/>
    </location>
</feature>
<dbReference type="OrthoDB" id="19174at2759"/>
<dbReference type="Gene3D" id="1.25.40.20">
    <property type="entry name" value="Ankyrin repeat-containing domain"/>
    <property type="match status" value="1"/>
</dbReference>
<dbReference type="EMBL" id="PKPP01022163">
    <property type="protein sequence ID" value="PWA34583.1"/>
    <property type="molecule type" value="Genomic_DNA"/>
</dbReference>
<dbReference type="Proteomes" id="UP000245207">
    <property type="component" value="Unassembled WGS sequence"/>
</dbReference>
<dbReference type="AlphaFoldDB" id="A0A2U1KD90"/>
<accession>A0A2U1KD90</accession>
<feature type="transmembrane region" description="Helical" evidence="2">
    <location>
        <begin position="998"/>
        <end position="1021"/>
    </location>
</feature>
<dbReference type="InterPro" id="IPR036770">
    <property type="entry name" value="Ankyrin_rpt-contain_sf"/>
</dbReference>
<dbReference type="Pfam" id="PF13962">
    <property type="entry name" value="PGG"/>
    <property type="match status" value="1"/>
</dbReference>
<keyword evidence="2" id="KW-0472">Membrane</keyword>